<sequence length="230" mass="24179">MSFALVRPGSPPGLGAIRGVCHAMAASEWSAFPQAIKEEILMTESRQIGGKEVQAFLDQTRPNQVLLGILKEIVMFNNNNIKVDGCMYKGLCMMGLNLRPPMKRPDIHTYGAATRAATPQTNIMPPSIMQNANFMASANTPTTPHGPIASNSPVMSRGPINPHGPVIHFSQSGPSNPRGLIPPQHKATSGMPASLGTSTSTNYRSGSSQSGHSSSPPSTGGPSGHNASLD</sequence>
<keyword evidence="2" id="KW-1185">Reference proteome</keyword>
<organism evidence="1 2">
    <name type="scientific">Hypoxylon rubiginosum</name>
    <dbReference type="NCBI Taxonomy" id="110542"/>
    <lineage>
        <taxon>Eukaryota</taxon>
        <taxon>Fungi</taxon>
        <taxon>Dikarya</taxon>
        <taxon>Ascomycota</taxon>
        <taxon>Pezizomycotina</taxon>
        <taxon>Sordariomycetes</taxon>
        <taxon>Xylariomycetidae</taxon>
        <taxon>Xylariales</taxon>
        <taxon>Hypoxylaceae</taxon>
        <taxon>Hypoxylon</taxon>
    </lineage>
</organism>
<reference evidence="1 2" key="1">
    <citation type="journal article" date="2022" name="New Phytol.">
        <title>Ecological generalism drives hyperdiversity of secondary metabolite gene clusters in xylarialean endophytes.</title>
        <authorList>
            <person name="Franco M.E.E."/>
            <person name="Wisecaver J.H."/>
            <person name="Arnold A.E."/>
            <person name="Ju Y.M."/>
            <person name="Slot J.C."/>
            <person name="Ahrendt S."/>
            <person name="Moore L.P."/>
            <person name="Eastman K.E."/>
            <person name="Scott K."/>
            <person name="Konkel Z."/>
            <person name="Mondo S.J."/>
            <person name="Kuo A."/>
            <person name="Hayes R.D."/>
            <person name="Haridas S."/>
            <person name="Andreopoulos B."/>
            <person name="Riley R."/>
            <person name="LaButti K."/>
            <person name="Pangilinan J."/>
            <person name="Lipzen A."/>
            <person name="Amirebrahimi M."/>
            <person name="Yan J."/>
            <person name="Adam C."/>
            <person name="Keymanesh K."/>
            <person name="Ng V."/>
            <person name="Louie K."/>
            <person name="Northen T."/>
            <person name="Drula E."/>
            <person name="Henrissat B."/>
            <person name="Hsieh H.M."/>
            <person name="Youens-Clark K."/>
            <person name="Lutzoni F."/>
            <person name="Miadlikowska J."/>
            <person name="Eastwood D.C."/>
            <person name="Hamelin R.C."/>
            <person name="Grigoriev I.V."/>
            <person name="U'Ren J.M."/>
        </authorList>
    </citation>
    <scope>NUCLEOTIDE SEQUENCE [LARGE SCALE GENOMIC DNA]</scope>
    <source>
        <strain evidence="1 2">ER1909</strain>
    </source>
</reference>
<accession>A0ACC0CLB6</accession>
<gene>
    <name evidence="1" type="ORF">F4821DRAFT_265118</name>
</gene>
<comment type="caution">
    <text evidence="1">The sequence shown here is derived from an EMBL/GenBank/DDBJ whole genome shotgun (WGS) entry which is preliminary data.</text>
</comment>
<evidence type="ECO:0000313" key="1">
    <source>
        <dbReference type="EMBL" id="KAI6081253.1"/>
    </source>
</evidence>
<dbReference type="Proteomes" id="UP001497680">
    <property type="component" value="Unassembled WGS sequence"/>
</dbReference>
<evidence type="ECO:0000313" key="2">
    <source>
        <dbReference type="Proteomes" id="UP001497680"/>
    </source>
</evidence>
<proteinExistence type="predicted"/>
<protein>
    <submittedName>
        <fullName evidence="1">Uncharacterized protein</fullName>
    </submittedName>
</protein>
<name>A0ACC0CLB6_9PEZI</name>
<dbReference type="EMBL" id="MU394402">
    <property type="protein sequence ID" value="KAI6081253.1"/>
    <property type="molecule type" value="Genomic_DNA"/>
</dbReference>